<dbReference type="PhylomeDB" id="B8M845"/>
<evidence type="ECO:0000313" key="5">
    <source>
        <dbReference type="EMBL" id="EED20007.1"/>
    </source>
</evidence>
<dbReference type="InterPro" id="IPR023631">
    <property type="entry name" value="Amidase_dom"/>
</dbReference>
<comment type="similarity">
    <text evidence="1">Belongs to the amidase family.</text>
</comment>
<dbReference type="Pfam" id="PF01425">
    <property type="entry name" value="Amidase"/>
    <property type="match status" value="1"/>
</dbReference>
<feature type="compositionally biased region" description="Polar residues" evidence="3">
    <location>
        <begin position="11"/>
        <end position="20"/>
    </location>
</feature>
<gene>
    <name evidence="5" type="ORF">TSTA_032610</name>
</gene>
<reference evidence="6" key="1">
    <citation type="journal article" date="2015" name="Genome Announc.">
        <title>Genome sequence of the AIDS-associated pathogen Penicillium marneffei (ATCC18224) and its near taxonomic relative Talaromyces stipitatus (ATCC10500).</title>
        <authorList>
            <person name="Nierman W.C."/>
            <person name="Fedorova-Abrams N.D."/>
            <person name="Andrianopoulos A."/>
        </authorList>
    </citation>
    <scope>NUCLEOTIDE SEQUENCE [LARGE SCALE GENOMIC DNA]</scope>
    <source>
        <strain evidence="6">ATCC 10500 / CBS 375.48 / QM 6759 / NRRL 1006</strain>
    </source>
</reference>
<evidence type="ECO:0000256" key="1">
    <source>
        <dbReference type="ARBA" id="ARBA00009199"/>
    </source>
</evidence>
<protein>
    <recommendedName>
        <fullName evidence="4">Amidase domain-containing protein</fullName>
    </recommendedName>
</protein>
<dbReference type="GO" id="GO:0016787">
    <property type="term" value="F:hydrolase activity"/>
    <property type="evidence" value="ECO:0007669"/>
    <property type="project" value="UniProtKB-KW"/>
</dbReference>
<dbReference type="InterPro" id="IPR036928">
    <property type="entry name" value="AS_sf"/>
</dbReference>
<dbReference type="InParanoid" id="B8M845"/>
<dbReference type="VEuPathDB" id="FungiDB:TSTA_032610"/>
<evidence type="ECO:0000256" key="2">
    <source>
        <dbReference type="ARBA" id="ARBA00022801"/>
    </source>
</evidence>
<dbReference type="SUPFAM" id="SSF75304">
    <property type="entry name" value="Amidase signature (AS) enzymes"/>
    <property type="match status" value="1"/>
</dbReference>
<feature type="domain" description="Amidase" evidence="4">
    <location>
        <begin position="97"/>
        <end position="247"/>
    </location>
</feature>
<dbReference type="HOGENOM" id="CLU_729935_0_0_1"/>
<evidence type="ECO:0000259" key="4">
    <source>
        <dbReference type="Pfam" id="PF01425"/>
    </source>
</evidence>
<feature type="region of interest" description="Disordered" evidence="3">
    <location>
        <begin position="1"/>
        <end position="20"/>
    </location>
</feature>
<dbReference type="OrthoDB" id="6428749at2759"/>
<organism evidence="5 6">
    <name type="scientific">Talaromyces stipitatus (strain ATCC 10500 / CBS 375.48 / QM 6759 / NRRL 1006)</name>
    <name type="common">Penicillium stipitatum</name>
    <dbReference type="NCBI Taxonomy" id="441959"/>
    <lineage>
        <taxon>Eukaryota</taxon>
        <taxon>Fungi</taxon>
        <taxon>Dikarya</taxon>
        <taxon>Ascomycota</taxon>
        <taxon>Pezizomycotina</taxon>
        <taxon>Eurotiomycetes</taxon>
        <taxon>Eurotiomycetidae</taxon>
        <taxon>Eurotiales</taxon>
        <taxon>Trichocomaceae</taxon>
        <taxon>Talaromyces</taxon>
        <taxon>Talaromyces sect. Talaromyces</taxon>
    </lineage>
</organism>
<dbReference type="EMBL" id="EQ962654">
    <property type="protein sequence ID" value="EED20007.1"/>
    <property type="molecule type" value="Genomic_DNA"/>
</dbReference>
<dbReference type="AlphaFoldDB" id="B8M845"/>
<dbReference type="Proteomes" id="UP000001745">
    <property type="component" value="Unassembled WGS sequence"/>
</dbReference>
<name>B8M845_TALSN</name>
<dbReference type="STRING" id="441959.B8M845"/>
<dbReference type="PANTHER" id="PTHR46072:SF6">
    <property type="entry name" value="AMIDASE, PUTATIVE (AFU_ORTHOLOGUE AFUA_1G14530)-RELATED"/>
    <property type="match status" value="1"/>
</dbReference>
<dbReference type="PANTHER" id="PTHR46072">
    <property type="entry name" value="AMIDASE-RELATED-RELATED"/>
    <property type="match status" value="1"/>
</dbReference>
<dbReference type="GeneID" id="8099874"/>
<evidence type="ECO:0000313" key="6">
    <source>
        <dbReference type="Proteomes" id="UP000001745"/>
    </source>
</evidence>
<dbReference type="RefSeq" id="XP_002480441.1">
    <property type="nucleotide sequence ID" value="XM_002480396.1"/>
</dbReference>
<sequence length="379" mass="41706">MSPPIAVQEPQHVQVTGNSDTEASPRWLELCNIKQAERERSIPVAWRIPPSCLPAEKRLLDVPTTCGILTEEESKITSVFNVIELLEQIKSGRLSSEAVNCLTEVFFDETIPRARALDEGKRLHPEWPIRPLQGQDSSIGLACFVGKPATVNSILVDDLFSLGAILYCKTDLGQLMLTADSDNNVLGRTLNPTHIDMTPGALKRRGGPLRGSILGVATDMGRSVRGPCSATGVYALKPSSGIIPYDNKQIAISPGIRPIMEAEPWKRDVTCHHIPWTRRYQQPKALRIGVIMDDGCFTSTPLIHRALRESIVRFEKAGHRVISYRKAIEETENTLAKYPTQKLGGSCTLQLVGKAQNDEEFANVAVQIDSVLDPKRTGA</sequence>
<dbReference type="eggNOG" id="KOG1212">
    <property type="taxonomic scope" value="Eukaryota"/>
</dbReference>
<dbReference type="Gene3D" id="3.90.1300.10">
    <property type="entry name" value="Amidase signature (AS) domain"/>
    <property type="match status" value="1"/>
</dbReference>
<keyword evidence="2" id="KW-0378">Hydrolase</keyword>
<accession>B8M845</accession>
<evidence type="ECO:0000256" key="3">
    <source>
        <dbReference type="SAM" id="MobiDB-lite"/>
    </source>
</evidence>
<keyword evidence="6" id="KW-1185">Reference proteome</keyword>
<proteinExistence type="inferred from homology"/>